<dbReference type="GO" id="GO:0003700">
    <property type="term" value="F:DNA-binding transcription factor activity"/>
    <property type="evidence" value="ECO:0007669"/>
    <property type="project" value="InterPro"/>
</dbReference>
<evidence type="ECO:0000313" key="6">
    <source>
        <dbReference type="Proteomes" id="UP000824125"/>
    </source>
</evidence>
<dbReference type="InterPro" id="IPR036390">
    <property type="entry name" value="WH_DNA-bd_sf"/>
</dbReference>
<dbReference type="CDD" id="cd07377">
    <property type="entry name" value="WHTH_GntR"/>
    <property type="match status" value="1"/>
</dbReference>
<name>A0A9D1SNK6_9FIRM</name>
<dbReference type="AlphaFoldDB" id="A0A9D1SNK6"/>
<comment type="caution">
    <text evidence="5">The sequence shown here is derived from an EMBL/GenBank/DDBJ whole genome shotgun (WGS) entry which is preliminary data.</text>
</comment>
<protein>
    <submittedName>
        <fullName evidence="5">GntR family transcriptional regulator</fullName>
    </submittedName>
</protein>
<proteinExistence type="predicted"/>
<accession>A0A9D1SNK6</accession>
<feature type="domain" description="HTH gntR-type" evidence="4">
    <location>
        <begin position="5"/>
        <end position="73"/>
    </location>
</feature>
<dbReference type="PROSITE" id="PS50949">
    <property type="entry name" value="HTH_GNTR"/>
    <property type="match status" value="1"/>
</dbReference>
<dbReference type="InterPro" id="IPR000524">
    <property type="entry name" value="Tscrpt_reg_HTH_GntR"/>
</dbReference>
<dbReference type="InterPro" id="IPR036388">
    <property type="entry name" value="WH-like_DNA-bd_sf"/>
</dbReference>
<keyword evidence="3" id="KW-0804">Transcription</keyword>
<evidence type="ECO:0000256" key="3">
    <source>
        <dbReference type="ARBA" id="ARBA00023163"/>
    </source>
</evidence>
<reference evidence="5" key="2">
    <citation type="journal article" date="2021" name="PeerJ">
        <title>Extensive microbial diversity within the chicken gut microbiome revealed by metagenomics and culture.</title>
        <authorList>
            <person name="Gilroy R."/>
            <person name="Ravi A."/>
            <person name="Getino M."/>
            <person name="Pursley I."/>
            <person name="Horton D.L."/>
            <person name="Alikhan N.F."/>
            <person name="Baker D."/>
            <person name="Gharbi K."/>
            <person name="Hall N."/>
            <person name="Watson M."/>
            <person name="Adriaenssens E.M."/>
            <person name="Foster-Nyarko E."/>
            <person name="Jarju S."/>
            <person name="Secka A."/>
            <person name="Antonio M."/>
            <person name="Oren A."/>
            <person name="Chaudhuri R.R."/>
            <person name="La Ragione R."/>
            <person name="Hildebrand F."/>
            <person name="Pallen M.J."/>
        </authorList>
    </citation>
    <scope>NUCLEOTIDE SEQUENCE</scope>
    <source>
        <strain evidence="5">CHK176-6737</strain>
    </source>
</reference>
<dbReference type="Gene3D" id="3.40.1410.10">
    <property type="entry name" value="Chorismate lyase-like"/>
    <property type="match status" value="1"/>
</dbReference>
<evidence type="ECO:0000259" key="4">
    <source>
        <dbReference type="PROSITE" id="PS50949"/>
    </source>
</evidence>
<dbReference type="EMBL" id="DVNM01000025">
    <property type="protein sequence ID" value="HIU69229.1"/>
    <property type="molecule type" value="Genomic_DNA"/>
</dbReference>
<dbReference type="SMART" id="SM00345">
    <property type="entry name" value="HTH_GNTR"/>
    <property type="match status" value="1"/>
</dbReference>
<keyword evidence="2" id="KW-0238">DNA-binding</keyword>
<evidence type="ECO:0000313" key="5">
    <source>
        <dbReference type="EMBL" id="HIU69229.1"/>
    </source>
</evidence>
<organism evidence="5 6">
    <name type="scientific">Candidatus Scybalenecus merdavium</name>
    <dbReference type="NCBI Taxonomy" id="2840939"/>
    <lineage>
        <taxon>Bacteria</taxon>
        <taxon>Bacillati</taxon>
        <taxon>Bacillota</taxon>
        <taxon>Clostridia</taxon>
        <taxon>Eubacteriales</taxon>
        <taxon>Oscillospiraceae</taxon>
        <taxon>Oscillospiraceae incertae sedis</taxon>
        <taxon>Candidatus Scybalenecus</taxon>
    </lineage>
</organism>
<dbReference type="SUPFAM" id="SSF46785">
    <property type="entry name" value="Winged helix' DNA-binding domain"/>
    <property type="match status" value="1"/>
</dbReference>
<gene>
    <name evidence="5" type="ORF">IAD23_04650</name>
</gene>
<dbReference type="GO" id="GO:0003677">
    <property type="term" value="F:DNA binding"/>
    <property type="evidence" value="ECO:0007669"/>
    <property type="project" value="UniProtKB-KW"/>
</dbReference>
<sequence>MEKSVPLWLEISRKIEKDIENGTFAVGDMLPNEYQLCEIYSVSRITIRGALARLSDLGKIKRVKGKGTIVTQERIKEPLLKISGFTDEMREKGIVPSTSYAHMERKKVSGYIAELFGQSRSTYFAVLERVRCINGVPVGYFTTYLPESIGLPYDSAQYYSSLYDKLAKEHGIVVDHVQQTVTAEIADKKTRKMLNLSPGEAVMVMKRKAFLGDKLIEYSVCRYDSKRYEYNMELRSEPK</sequence>
<keyword evidence="1" id="KW-0805">Transcription regulation</keyword>
<dbReference type="Proteomes" id="UP000824125">
    <property type="component" value="Unassembled WGS sequence"/>
</dbReference>
<dbReference type="InterPro" id="IPR011663">
    <property type="entry name" value="UTRA"/>
</dbReference>
<dbReference type="PRINTS" id="PR00035">
    <property type="entry name" value="HTHGNTR"/>
</dbReference>
<dbReference type="Pfam" id="PF00392">
    <property type="entry name" value="GntR"/>
    <property type="match status" value="1"/>
</dbReference>
<reference evidence="5" key="1">
    <citation type="submission" date="2020-10" db="EMBL/GenBank/DDBJ databases">
        <authorList>
            <person name="Gilroy R."/>
        </authorList>
    </citation>
    <scope>NUCLEOTIDE SEQUENCE</scope>
    <source>
        <strain evidence="5">CHK176-6737</strain>
    </source>
</reference>
<dbReference type="SUPFAM" id="SSF64288">
    <property type="entry name" value="Chorismate lyase-like"/>
    <property type="match status" value="1"/>
</dbReference>
<evidence type="ECO:0000256" key="2">
    <source>
        <dbReference type="ARBA" id="ARBA00023125"/>
    </source>
</evidence>
<evidence type="ECO:0000256" key="1">
    <source>
        <dbReference type="ARBA" id="ARBA00023015"/>
    </source>
</evidence>
<dbReference type="SMART" id="SM00866">
    <property type="entry name" value="UTRA"/>
    <property type="match status" value="1"/>
</dbReference>
<dbReference type="PANTHER" id="PTHR44846">
    <property type="entry name" value="MANNOSYL-D-GLYCERATE TRANSPORT/METABOLISM SYSTEM REPRESSOR MNGR-RELATED"/>
    <property type="match status" value="1"/>
</dbReference>
<dbReference type="InterPro" id="IPR028978">
    <property type="entry name" value="Chorismate_lyase_/UTRA_dom_sf"/>
</dbReference>
<dbReference type="Pfam" id="PF07702">
    <property type="entry name" value="UTRA"/>
    <property type="match status" value="1"/>
</dbReference>
<dbReference type="InterPro" id="IPR050679">
    <property type="entry name" value="Bact_HTH_transcr_reg"/>
</dbReference>
<dbReference type="Gene3D" id="1.10.10.10">
    <property type="entry name" value="Winged helix-like DNA-binding domain superfamily/Winged helix DNA-binding domain"/>
    <property type="match status" value="1"/>
</dbReference>
<dbReference type="PANTHER" id="PTHR44846:SF1">
    <property type="entry name" value="MANNOSYL-D-GLYCERATE TRANSPORT_METABOLISM SYSTEM REPRESSOR MNGR-RELATED"/>
    <property type="match status" value="1"/>
</dbReference>
<dbReference type="GO" id="GO:0045892">
    <property type="term" value="P:negative regulation of DNA-templated transcription"/>
    <property type="evidence" value="ECO:0007669"/>
    <property type="project" value="TreeGrafter"/>
</dbReference>